<dbReference type="GO" id="GO:0045490">
    <property type="term" value="P:pectin catabolic process"/>
    <property type="evidence" value="ECO:0007669"/>
    <property type="project" value="TreeGrafter"/>
</dbReference>
<proteinExistence type="inferred from homology"/>
<evidence type="ECO:0000256" key="1">
    <source>
        <dbReference type="ARBA" id="ARBA00001695"/>
    </source>
</evidence>
<reference evidence="6 7" key="1">
    <citation type="submission" date="2013-11" db="EMBL/GenBank/DDBJ databases">
        <title>The Genome Sequence of Phytophthora parasitica P1976.</title>
        <authorList>
            <consortium name="The Broad Institute Genomics Platform"/>
            <person name="Russ C."/>
            <person name="Tyler B."/>
            <person name="Panabieres F."/>
            <person name="Shan W."/>
            <person name="Tripathy S."/>
            <person name="Grunwald N."/>
            <person name="Machado M."/>
            <person name="Johnson C.S."/>
            <person name="Walker B."/>
            <person name="Young S."/>
            <person name="Zeng Q."/>
            <person name="Gargeya S."/>
            <person name="Fitzgerald M."/>
            <person name="Haas B."/>
            <person name="Abouelleil A."/>
            <person name="Allen A.W."/>
            <person name="Alvarado L."/>
            <person name="Arachchi H.M."/>
            <person name="Berlin A.M."/>
            <person name="Chapman S.B."/>
            <person name="Gainer-Dewar J."/>
            <person name="Goldberg J."/>
            <person name="Griggs A."/>
            <person name="Gujja S."/>
            <person name="Hansen M."/>
            <person name="Howarth C."/>
            <person name="Imamovic A."/>
            <person name="Ireland A."/>
            <person name="Larimer J."/>
            <person name="McCowan C."/>
            <person name="Murphy C."/>
            <person name="Pearson M."/>
            <person name="Poon T.W."/>
            <person name="Priest M."/>
            <person name="Roberts A."/>
            <person name="Saif S."/>
            <person name="Shea T."/>
            <person name="Sisk P."/>
            <person name="Sykes S."/>
            <person name="Wortman J."/>
            <person name="Nusbaum C."/>
            <person name="Birren B."/>
        </authorList>
    </citation>
    <scope>NUCLEOTIDE SEQUENCE [LARGE SCALE GENOMIC DNA]</scope>
    <source>
        <strain evidence="6 7">P1976</strain>
    </source>
</reference>
<dbReference type="EC" id="3.2.1.89" evidence="3"/>
<comment type="caution">
    <text evidence="6">The sequence shown here is derived from an EMBL/GenBank/DDBJ whole genome shotgun (WGS) entry which is preliminary data.</text>
</comment>
<evidence type="ECO:0000256" key="4">
    <source>
        <dbReference type="ARBA" id="ARBA00022801"/>
    </source>
</evidence>
<dbReference type="InterPro" id="IPR011683">
    <property type="entry name" value="Glyco_hydro_53"/>
</dbReference>
<evidence type="ECO:0000256" key="5">
    <source>
        <dbReference type="ARBA" id="ARBA00023295"/>
    </source>
</evidence>
<dbReference type="PANTHER" id="PTHR34983">
    <property type="entry name" value="ARABINOGALACTAN ENDO-BETA-1,4-GALACTANASE A"/>
    <property type="match status" value="1"/>
</dbReference>
<comment type="catalytic activity">
    <reaction evidence="1">
        <text>The enzyme specifically hydrolyzes (1-&gt;4)-beta-D-galactosidic linkages in type I arabinogalactans.</text>
        <dbReference type="EC" id="3.2.1.89"/>
    </reaction>
</comment>
<dbReference type="GO" id="GO:0031218">
    <property type="term" value="F:arabinogalactan endo-1,4-beta-galactosidase activity"/>
    <property type="evidence" value="ECO:0007669"/>
    <property type="project" value="UniProtKB-EC"/>
</dbReference>
<dbReference type="Pfam" id="PF07745">
    <property type="entry name" value="Glyco_hydro_53"/>
    <property type="match status" value="1"/>
</dbReference>
<dbReference type="AlphaFoldDB" id="A0A081AYI8"/>
<dbReference type="PANTHER" id="PTHR34983:SF1">
    <property type="entry name" value="ARABINOGALACTAN ENDO-BETA-1,4-GALACTANASE A"/>
    <property type="match status" value="1"/>
</dbReference>
<evidence type="ECO:0000256" key="3">
    <source>
        <dbReference type="ARBA" id="ARBA00012556"/>
    </source>
</evidence>
<organism evidence="6 7">
    <name type="scientific">Phytophthora nicotianae P1976</name>
    <dbReference type="NCBI Taxonomy" id="1317066"/>
    <lineage>
        <taxon>Eukaryota</taxon>
        <taxon>Sar</taxon>
        <taxon>Stramenopiles</taxon>
        <taxon>Oomycota</taxon>
        <taxon>Peronosporomycetes</taxon>
        <taxon>Peronosporales</taxon>
        <taxon>Peronosporaceae</taxon>
        <taxon>Phytophthora</taxon>
    </lineage>
</organism>
<dbReference type="Proteomes" id="UP000028582">
    <property type="component" value="Unassembled WGS sequence"/>
</dbReference>
<keyword evidence="4" id="KW-0378">Hydrolase</keyword>
<gene>
    <name evidence="6" type="ORF">F444_02104</name>
</gene>
<keyword evidence="5" id="KW-0326">Glycosidase</keyword>
<dbReference type="InterPro" id="IPR017853">
    <property type="entry name" value="GH"/>
</dbReference>
<comment type="similarity">
    <text evidence="2">Belongs to the glycosyl hydrolase 53 family.</text>
</comment>
<dbReference type="EMBL" id="ANJA01000392">
    <property type="protein sequence ID" value="ETO83949.1"/>
    <property type="molecule type" value="Genomic_DNA"/>
</dbReference>
<evidence type="ECO:0000313" key="7">
    <source>
        <dbReference type="Proteomes" id="UP000028582"/>
    </source>
</evidence>
<dbReference type="Gene3D" id="3.20.20.80">
    <property type="entry name" value="Glycosidases"/>
    <property type="match status" value="1"/>
</dbReference>
<dbReference type="SUPFAM" id="SSF51445">
    <property type="entry name" value="(Trans)glycosidases"/>
    <property type="match status" value="1"/>
</dbReference>
<evidence type="ECO:0000256" key="2">
    <source>
        <dbReference type="ARBA" id="ARBA00010687"/>
    </source>
</evidence>
<evidence type="ECO:0000313" key="6">
    <source>
        <dbReference type="EMBL" id="ETO83949.1"/>
    </source>
</evidence>
<accession>A0A081AYI8</accession>
<protein>
    <recommendedName>
        <fullName evidence="3">arabinogalactan endo-beta-1,4-galactanase</fullName>
        <ecNumber evidence="3">3.2.1.89</ecNumber>
    </recommendedName>
</protein>
<dbReference type="GO" id="GO:0015926">
    <property type="term" value="F:glucosidase activity"/>
    <property type="evidence" value="ECO:0007669"/>
    <property type="project" value="InterPro"/>
</dbReference>
<sequence>MSSTIFLKIVAFVAVCIGTVLTPAAALLKGHELSSAGIMETSRGATWRSTTGRPATIESILGGGGINSVRLRLWTSGDYNLTYTLSMAERFSKAGCKIYLNMHFSDNWTDPAKQAIPEA</sequence>
<name>A0A081AYI8_PHYNI</name>